<keyword evidence="3" id="KW-1185">Reference proteome</keyword>
<proteinExistence type="predicted"/>
<accession>A0ABD2Q6U4</accession>
<gene>
    <name evidence="2" type="ORF">Ciccas_006938</name>
</gene>
<dbReference type="EMBL" id="JBJKFK010000998">
    <property type="protein sequence ID" value="KAL3314441.1"/>
    <property type="molecule type" value="Genomic_DNA"/>
</dbReference>
<reference evidence="2 3" key="1">
    <citation type="submission" date="2024-11" db="EMBL/GenBank/DDBJ databases">
        <title>Adaptive evolution of stress response genes in parasites aligns with host niche diversity.</title>
        <authorList>
            <person name="Hahn C."/>
            <person name="Resl P."/>
        </authorList>
    </citation>
    <scope>NUCLEOTIDE SEQUENCE [LARGE SCALE GENOMIC DNA]</scope>
    <source>
        <strain evidence="2">EGGRZ-B1_66</strain>
        <tissue evidence="2">Body</tissue>
    </source>
</reference>
<comment type="caution">
    <text evidence="2">The sequence shown here is derived from an EMBL/GenBank/DDBJ whole genome shotgun (WGS) entry which is preliminary data.</text>
</comment>
<sequence>MEKIDDSHLFGIYHSFLWWIEKVNQFADRENASTQRWQKIQSIFTLSASKLFKQTYSKLMLKINQFCELHFLLDPILIKWPRLQWLVPHGYIPKHRLTQKVLVTQGGEIGINPVLMARRKNETGPQGDCAAQRPNSFHALTSISGSSEDSDNSSHIRFVTPDET</sequence>
<organism evidence="2 3">
    <name type="scientific">Cichlidogyrus casuarinus</name>
    <dbReference type="NCBI Taxonomy" id="1844966"/>
    <lineage>
        <taxon>Eukaryota</taxon>
        <taxon>Metazoa</taxon>
        <taxon>Spiralia</taxon>
        <taxon>Lophotrochozoa</taxon>
        <taxon>Platyhelminthes</taxon>
        <taxon>Monogenea</taxon>
        <taxon>Monopisthocotylea</taxon>
        <taxon>Dactylogyridea</taxon>
        <taxon>Ancyrocephalidae</taxon>
        <taxon>Cichlidogyrus</taxon>
    </lineage>
</organism>
<dbReference type="Proteomes" id="UP001626550">
    <property type="component" value="Unassembled WGS sequence"/>
</dbReference>
<evidence type="ECO:0000313" key="2">
    <source>
        <dbReference type="EMBL" id="KAL3314441.1"/>
    </source>
</evidence>
<evidence type="ECO:0000313" key="3">
    <source>
        <dbReference type="Proteomes" id="UP001626550"/>
    </source>
</evidence>
<evidence type="ECO:0000256" key="1">
    <source>
        <dbReference type="SAM" id="MobiDB-lite"/>
    </source>
</evidence>
<feature type="region of interest" description="Disordered" evidence="1">
    <location>
        <begin position="142"/>
        <end position="164"/>
    </location>
</feature>
<protein>
    <submittedName>
        <fullName evidence="2">Uncharacterized protein</fullName>
    </submittedName>
</protein>
<dbReference type="AlphaFoldDB" id="A0ABD2Q6U4"/>
<name>A0ABD2Q6U4_9PLAT</name>